<reference evidence="4 5" key="2">
    <citation type="journal article" date="2011" name="Stand. Genomic Sci.">
        <title>Complete genome sequence of Paludibacter propionicigenes type strain (WB4).</title>
        <authorList>
            <person name="Gronow S."/>
            <person name="Munk C."/>
            <person name="Lapidus A."/>
            <person name="Nolan M."/>
            <person name="Lucas S."/>
            <person name="Hammon N."/>
            <person name="Deshpande S."/>
            <person name="Cheng J.F."/>
            <person name="Tapia R."/>
            <person name="Han C."/>
            <person name="Goodwin L."/>
            <person name="Pitluck S."/>
            <person name="Liolios K."/>
            <person name="Ivanova N."/>
            <person name="Mavromatis K."/>
            <person name="Mikhailova N."/>
            <person name="Pati A."/>
            <person name="Chen A."/>
            <person name="Palaniappan K."/>
            <person name="Land M."/>
            <person name="Hauser L."/>
            <person name="Chang Y.J."/>
            <person name="Jeffries C.D."/>
            <person name="Brambilla E."/>
            <person name="Rohde M."/>
            <person name="Goker M."/>
            <person name="Detter J.C."/>
            <person name="Woyke T."/>
            <person name="Bristow J."/>
            <person name="Eisen J.A."/>
            <person name="Markowitz V."/>
            <person name="Hugenholtz P."/>
            <person name="Kyrpides N.C."/>
            <person name="Klenk H.P."/>
        </authorList>
    </citation>
    <scope>NUCLEOTIDE SEQUENCE [LARGE SCALE GENOMIC DNA]</scope>
    <source>
        <strain evidence="5">DSM 17365 / JCM 13257 / WB4</strain>
    </source>
</reference>
<dbReference type="eggNOG" id="COG0448">
    <property type="taxonomic scope" value="Bacteria"/>
</dbReference>
<dbReference type="InterPro" id="IPR049208">
    <property type="entry name" value="DUF6819"/>
</dbReference>
<dbReference type="KEGG" id="ppn:Palpr_2793"/>
<keyword evidence="5" id="KW-1185">Reference proteome</keyword>
<dbReference type="OrthoDB" id="9814955at2"/>
<evidence type="ECO:0000313" key="4">
    <source>
        <dbReference type="EMBL" id="ADQ80922.1"/>
    </source>
</evidence>
<dbReference type="Gene3D" id="2.160.10.10">
    <property type="entry name" value="Hexapeptide repeat proteins"/>
    <property type="match status" value="1"/>
</dbReference>
<dbReference type="HOGENOM" id="CLU_414325_0_0_10"/>
<dbReference type="Pfam" id="PF20683">
    <property type="entry name" value="DUF6819"/>
    <property type="match status" value="1"/>
</dbReference>
<evidence type="ECO:0000259" key="3">
    <source>
        <dbReference type="Pfam" id="PF20683"/>
    </source>
</evidence>
<feature type="coiled-coil region" evidence="1">
    <location>
        <begin position="520"/>
        <end position="547"/>
    </location>
</feature>
<evidence type="ECO:0000313" key="5">
    <source>
        <dbReference type="Proteomes" id="UP000008718"/>
    </source>
</evidence>
<feature type="domain" description="DUF6819" evidence="3">
    <location>
        <begin position="488"/>
        <end position="655"/>
    </location>
</feature>
<proteinExistence type="predicted"/>
<sequence length="657" mass="73586">MTKYRPLLDKEIATLTVYGCSAENWKEVQVTEEFSPSYFYNVHFSGTVFLGNYTEVFELAGGIKKHAGIYNCHLHNCTIGNNVFIDKINNYIANYEIGDGTYIENVNLILTEGESSFGNGIKIPVMIEAGGREIPVFDQLSAPLAYMMAFYRHDKEAVNNLEHQISDYANSQKSDKGRIGKNVRIMNSDVIRNVRIDDFATIEGTLRLENGTISSNKQAPVYIGQGVQCKNFIICSGTNITESALISNCFVGQACIIDKQFSAIDSVFFANCQGLHGEAVSIFAGPYTVTHHKSTLMLTALYSFMNAGSGTNFSNHMYKLGPVHQGITERGVKTSSGSYIMWPAKIGAFTVVLGRHKGNPDISELPFSYLLENEGESNLLPAINLHSAGTKRDVQKWQKRDIRTDEIKLDPINFDFLSPYTLSKALKGINILNGLLENMEAGASFVWYQNCKIKRSSIKKGIELYEMAINQFIGDKIIEKLSQLEIFSKDNLHKLLSTKTDTGIGEWSDMAGLIAPKSEINRLLKDISDKKLSLDEIQNRINELHANYAAYSFVWVKSILEKQVGKPIHEKEVIISSIENWKKAVQTFEDMILRDAKKEFNSISKTGFGLDGDDSDKQLDFENVRGNFEENAFVIETTNRLKTDIELANKILAKLNN</sequence>
<dbReference type="AlphaFoldDB" id="E4T878"/>
<gene>
    <name evidence="4" type="ordered locus">Palpr_2793</name>
</gene>
<dbReference type="SUPFAM" id="SSF51161">
    <property type="entry name" value="Trimeric LpxA-like enzymes"/>
    <property type="match status" value="1"/>
</dbReference>
<dbReference type="Proteomes" id="UP000008718">
    <property type="component" value="Chromosome"/>
</dbReference>
<keyword evidence="1" id="KW-0175">Coiled coil</keyword>
<name>E4T878_PALPW</name>
<accession>E4T878</accession>
<dbReference type="RefSeq" id="WP_013446291.1">
    <property type="nucleotide sequence ID" value="NC_014734.1"/>
</dbReference>
<dbReference type="STRING" id="694427.Palpr_2793"/>
<evidence type="ECO:0008006" key="6">
    <source>
        <dbReference type="Google" id="ProtNLM"/>
    </source>
</evidence>
<dbReference type="InterPro" id="IPR011004">
    <property type="entry name" value="Trimer_LpxA-like_sf"/>
</dbReference>
<dbReference type="EMBL" id="CP002345">
    <property type="protein sequence ID" value="ADQ80922.1"/>
    <property type="molecule type" value="Genomic_DNA"/>
</dbReference>
<evidence type="ECO:0000256" key="1">
    <source>
        <dbReference type="SAM" id="Coils"/>
    </source>
</evidence>
<reference key="1">
    <citation type="submission" date="2010-11" db="EMBL/GenBank/DDBJ databases">
        <title>The complete genome of Paludibacter propionicigenes DSM 17365.</title>
        <authorList>
            <consortium name="US DOE Joint Genome Institute (JGI-PGF)"/>
            <person name="Lucas S."/>
            <person name="Copeland A."/>
            <person name="Lapidus A."/>
            <person name="Bruce D."/>
            <person name="Goodwin L."/>
            <person name="Pitluck S."/>
            <person name="Kyrpides N."/>
            <person name="Mavromatis K."/>
            <person name="Ivanova N."/>
            <person name="Munk A.C."/>
            <person name="Brettin T."/>
            <person name="Detter J.C."/>
            <person name="Han C."/>
            <person name="Tapia R."/>
            <person name="Land M."/>
            <person name="Hauser L."/>
            <person name="Markowitz V."/>
            <person name="Cheng J.-F."/>
            <person name="Hugenholtz P."/>
            <person name="Woyke T."/>
            <person name="Wu D."/>
            <person name="Gronow S."/>
            <person name="Wellnitz S."/>
            <person name="Brambilla E."/>
            <person name="Klenk H.-P."/>
            <person name="Eisen J.A."/>
        </authorList>
    </citation>
    <scope>NUCLEOTIDE SEQUENCE</scope>
    <source>
        <strain>WB4</strain>
    </source>
</reference>
<protein>
    <recommendedName>
        <fullName evidence="6">DUF4954 domain-containing protein</fullName>
    </recommendedName>
</protein>
<evidence type="ECO:0000259" key="2">
    <source>
        <dbReference type="Pfam" id="PF16314"/>
    </source>
</evidence>
<organism evidence="4 5">
    <name type="scientific">Paludibacter propionicigenes (strain DSM 17365 / JCM 13257 / WB4)</name>
    <dbReference type="NCBI Taxonomy" id="694427"/>
    <lineage>
        <taxon>Bacteria</taxon>
        <taxon>Pseudomonadati</taxon>
        <taxon>Bacteroidota</taxon>
        <taxon>Bacteroidia</taxon>
        <taxon>Bacteroidales</taxon>
        <taxon>Paludibacteraceae</taxon>
        <taxon>Paludibacter</taxon>
    </lineage>
</organism>
<feature type="domain" description="DUF4954" evidence="2">
    <location>
        <begin position="4"/>
        <end position="435"/>
    </location>
</feature>
<dbReference type="InterPro" id="IPR032533">
    <property type="entry name" value="DUF4954"/>
</dbReference>
<dbReference type="Pfam" id="PF16314">
    <property type="entry name" value="DUF4954"/>
    <property type="match status" value="1"/>
</dbReference>